<keyword evidence="3" id="KW-1185">Reference proteome</keyword>
<dbReference type="SUPFAM" id="SSF51735">
    <property type="entry name" value="NAD(P)-binding Rossmann-fold domains"/>
    <property type="match status" value="1"/>
</dbReference>
<keyword evidence="1" id="KW-0560">Oxidoreductase</keyword>
<evidence type="ECO:0000313" key="3">
    <source>
        <dbReference type="Proteomes" id="UP000053593"/>
    </source>
</evidence>
<name>A0A0D0APW6_9AGAR</name>
<dbReference type="Gene3D" id="3.40.50.720">
    <property type="entry name" value="NAD(P)-binding Rossmann-like Domain"/>
    <property type="match status" value="1"/>
</dbReference>
<dbReference type="Pfam" id="PF00106">
    <property type="entry name" value="adh_short"/>
    <property type="match status" value="1"/>
</dbReference>
<protein>
    <recommendedName>
        <fullName evidence="4">NAD(P)-binding protein</fullName>
    </recommendedName>
</protein>
<dbReference type="InterPro" id="IPR036291">
    <property type="entry name" value="NAD(P)-bd_dom_sf"/>
</dbReference>
<dbReference type="GO" id="GO:0016491">
    <property type="term" value="F:oxidoreductase activity"/>
    <property type="evidence" value="ECO:0007669"/>
    <property type="project" value="UniProtKB-KW"/>
</dbReference>
<evidence type="ECO:0008006" key="4">
    <source>
        <dbReference type="Google" id="ProtNLM"/>
    </source>
</evidence>
<proteinExistence type="predicted"/>
<dbReference type="OrthoDB" id="2898509at2759"/>
<dbReference type="InterPro" id="IPR002347">
    <property type="entry name" value="SDR_fam"/>
</dbReference>
<dbReference type="EMBL" id="KN834844">
    <property type="protein sequence ID" value="KIK52350.1"/>
    <property type="molecule type" value="Genomic_DNA"/>
</dbReference>
<dbReference type="HOGENOM" id="CLU_044999_1_0_1"/>
<dbReference type="PANTHER" id="PTHR47534">
    <property type="entry name" value="YALI0E05731P"/>
    <property type="match status" value="1"/>
</dbReference>
<reference evidence="2 3" key="1">
    <citation type="submission" date="2014-04" db="EMBL/GenBank/DDBJ databases">
        <title>Evolutionary Origins and Diversification of the Mycorrhizal Mutualists.</title>
        <authorList>
            <consortium name="DOE Joint Genome Institute"/>
            <consortium name="Mycorrhizal Genomics Consortium"/>
            <person name="Kohler A."/>
            <person name="Kuo A."/>
            <person name="Nagy L.G."/>
            <person name="Floudas D."/>
            <person name="Copeland A."/>
            <person name="Barry K.W."/>
            <person name="Cichocki N."/>
            <person name="Veneault-Fourrey C."/>
            <person name="LaButti K."/>
            <person name="Lindquist E.A."/>
            <person name="Lipzen A."/>
            <person name="Lundell T."/>
            <person name="Morin E."/>
            <person name="Murat C."/>
            <person name="Riley R."/>
            <person name="Ohm R."/>
            <person name="Sun H."/>
            <person name="Tunlid A."/>
            <person name="Henrissat B."/>
            <person name="Grigoriev I.V."/>
            <person name="Hibbett D.S."/>
            <person name="Martin F."/>
        </authorList>
    </citation>
    <scope>NUCLEOTIDE SEQUENCE [LARGE SCALE GENOMIC DNA]</scope>
    <source>
        <strain evidence="2 3">FD-317 M1</strain>
    </source>
</reference>
<evidence type="ECO:0000256" key="1">
    <source>
        <dbReference type="ARBA" id="ARBA00023002"/>
    </source>
</evidence>
<gene>
    <name evidence="2" type="ORF">GYMLUDRAFT_208063</name>
</gene>
<sequence length="310" mass="33363">MAPSLTAVRALNASFSPSYLPVAVFVGGTSGIGQGIAEAFARHTKGNAHIILVGRNRKAGETIISNFPKPTAPTAKHEFISCDASLMKNVQETTKELLANVPKINFLVISTGIISMSGRDETTEGIDKKMAVHYYARWKFIHGLVPALVKAQEAGEDARVLSVLGAGKGGQVNVDDLGLKKTYSLANAAHQGITYNDLMMEEYASRYPSVAFIHAFPGHVRTNIMSASPSFLMRVASPLVTGPLSPFKRPADAGEFLLGGLLNTATSPRAWRLGEFGEDIGKTAYFGDEETRKKLWEHTVQVTGSAEKTQ</sequence>
<organism evidence="2 3">
    <name type="scientific">Collybiopsis luxurians FD-317 M1</name>
    <dbReference type="NCBI Taxonomy" id="944289"/>
    <lineage>
        <taxon>Eukaryota</taxon>
        <taxon>Fungi</taxon>
        <taxon>Dikarya</taxon>
        <taxon>Basidiomycota</taxon>
        <taxon>Agaricomycotina</taxon>
        <taxon>Agaricomycetes</taxon>
        <taxon>Agaricomycetidae</taxon>
        <taxon>Agaricales</taxon>
        <taxon>Marasmiineae</taxon>
        <taxon>Omphalotaceae</taxon>
        <taxon>Collybiopsis</taxon>
        <taxon>Collybiopsis luxurians</taxon>
    </lineage>
</organism>
<dbReference type="PANTHER" id="PTHR47534:SF3">
    <property type="entry name" value="ALCOHOL DEHYDROGENASE-LIKE C-TERMINAL DOMAIN-CONTAINING PROTEIN"/>
    <property type="match status" value="1"/>
</dbReference>
<accession>A0A0D0APW6</accession>
<dbReference type="InterPro" id="IPR052228">
    <property type="entry name" value="Sec_Metab_Biosynth_Oxidored"/>
</dbReference>
<dbReference type="Proteomes" id="UP000053593">
    <property type="component" value="Unassembled WGS sequence"/>
</dbReference>
<evidence type="ECO:0000313" key="2">
    <source>
        <dbReference type="EMBL" id="KIK52350.1"/>
    </source>
</evidence>
<dbReference type="PRINTS" id="PR00081">
    <property type="entry name" value="GDHRDH"/>
</dbReference>
<dbReference type="AlphaFoldDB" id="A0A0D0APW6"/>